<dbReference type="SUPFAM" id="SSF158472">
    <property type="entry name" value="HAMP domain-like"/>
    <property type="match status" value="1"/>
</dbReference>
<gene>
    <name evidence="12" type="ORF">A9179_14365</name>
</gene>
<evidence type="ECO:0000256" key="9">
    <source>
        <dbReference type="SAM" id="Phobius"/>
    </source>
</evidence>
<feature type="transmembrane region" description="Helical" evidence="9">
    <location>
        <begin position="188"/>
        <end position="206"/>
    </location>
</feature>
<dbReference type="PROSITE" id="PS50111">
    <property type="entry name" value="CHEMOTAXIS_TRANSDUC_2"/>
    <property type="match status" value="1"/>
</dbReference>
<dbReference type="CDD" id="cd19410">
    <property type="entry name" value="HK9-like_sensor"/>
    <property type="match status" value="1"/>
</dbReference>
<evidence type="ECO:0000256" key="5">
    <source>
        <dbReference type="ARBA" id="ARBA00023224"/>
    </source>
</evidence>
<sequence>MNMRFSIGAKLWSSFCAILLVMLFVAGISYRNTLNLLETSHWVAHTHEVMAQLSSLLSIMQDAETGQRGYLLTGVDQYLEPYTDALHQESESMNRLRQLTIDNPIQQRNLERLRPLIDQRLEQLKSNIQIRREQGLEASAQVILTGKGRATMSQIRDLIGEMSKEEGRLQAERDEAAQESAQSTQRTIVWSLLLSMAFVFAAALFLTRHIARPLREVSTVADRISTGNLSSELTLSTRSDEIGVLQASMARMLQSLRQTAESARQIAAGNLAVAVQPQSADDQFGQAFAAMTQALRHVAESARQIAAGNLAVEVQPQSADDQFGQAFARMLQSLRQMAESARQIAAGNLTIEVQPQSPSDLLGNAFAQMLGDLRQINRDVRSGIDVLTDSASEIAAGAYQIASGTSETSTAISETSVTVEEIKQAALMSSQRALSVSQTAQRSAQVSQDGRKAVEDVVDGMRRIHQQMEVVGENITHLAEQVQTIGEIIATVNSLAEQSNLLAVNASIEAAKAGEQGKGFAVVAQEVKSLAEQSKQATVQVRSILGEIQRATSSTVQAAEQGSRSVSDGVRQSGQAGEAIRLLAENIDQGAAAVVEISVSAQQQLAGMDQLVLAMESIREASMQNMSSAKQAETAAQGLHVLGQKMKDMLIRFQI</sequence>
<evidence type="ECO:0000256" key="4">
    <source>
        <dbReference type="ARBA" id="ARBA00023136"/>
    </source>
</evidence>
<protein>
    <recommendedName>
        <fullName evidence="14">Methyl-accepting chemotaxis protein</fullName>
    </recommendedName>
</protein>
<comment type="caution">
    <text evidence="12">The sequence shown here is derived from an EMBL/GenBank/DDBJ whole genome shotgun (WGS) entry which is preliminary data.</text>
</comment>
<evidence type="ECO:0000313" key="13">
    <source>
        <dbReference type="Proteomes" id="UP000744555"/>
    </source>
</evidence>
<evidence type="ECO:0000313" key="12">
    <source>
        <dbReference type="EMBL" id="MBC9251452.1"/>
    </source>
</evidence>
<dbReference type="InterPro" id="IPR004090">
    <property type="entry name" value="Chemotax_Me-accpt_rcpt"/>
</dbReference>
<dbReference type="Gene3D" id="6.10.340.10">
    <property type="match status" value="1"/>
</dbReference>
<evidence type="ECO:0000256" key="8">
    <source>
        <dbReference type="SAM" id="Coils"/>
    </source>
</evidence>
<evidence type="ECO:0000256" key="7">
    <source>
        <dbReference type="PROSITE-ProRule" id="PRU00284"/>
    </source>
</evidence>
<reference evidence="12 13" key="1">
    <citation type="submission" date="2016-06" db="EMBL/GenBank/DDBJ databases">
        <authorList>
            <person name="Ramos C."/>
            <person name="Pintado A."/>
            <person name="Crespo-Gomez J.I."/>
        </authorList>
    </citation>
    <scope>NUCLEOTIDE SEQUENCE [LARGE SCALE GENOMIC DNA]</scope>
    <source>
        <strain evidence="12 13">AVO110</strain>
    </source>
</reference>
<dbReference type="InterPro" id="IPR004089">
    <property type="entry name" value="MCPsignal_dom"/>
</dbReference>
<dbReference type="SMART" id="SM00304">
    <property type="entry name" value="HAMP"/>
    <property type="match status" value="2"/>
</dbReference>
<dbReference type="PANTHER" id="PTHR32089">
    <property type="entry name" value="METHYL-ACCEPTING CHEMOTAXIS PROTEIN MCPB"/>
    <property type="match status" value="1"/>
</dbReference>
<evidence type="ECO:0000256" key="1">
    <source>
        <dbReference type="ARBA" id="ARBA00004370"/>
    </source>
</evidence>
<name>A0ABR7S336_AQUAC</name>
<evidence type="ECO:0000256" key="2">
    <source>
        <dbReference type="ARBA" id="ARBA00022692"/>
    </source>
</evidence>
<dbReference type="CDD" id="cd06225">
    <property type="entry name" value="HAMP"/>
    <property type="match status" value="4"/>
</dbReference>
<dbReference type="Gene3D" id="1.10.287.950">
    <property type="entry name" value="Methyl-accepting chemotaxis protein"/>
    <property type="match status" value="1"/>
</dbReference>
<dbReference type="PANTHER" id="PTHR32089:SF112">
    <property type="entry name" value="LYSOZYME-LIKE PROTEIN-RELATED"/>
    <property type="match status" value="1"/>
</dbReference>
<dbReference type="PRINTS" id="PR00260">
    <property type="entry name" value="CHEMTRNSDUCR"/>
</dbReference>
<evidence type="ECO:0000256" key="6">
    <source>
        <dbReference type="ARBA" id="ARBA00029447"/>
    </source>
</evidence>
<dbReference type="PROSITE" id="PS50885">
    <property type="entry name" value="HAMP"/>
    <property type="match status" value="2"/>
</dbReference>
<dbReference type="Pfam" id="PF05227">
    <property type="entry name" value="CHASE3"/>
    <property type="match status" value="1"/>
</dbReference>
<proteinExistence type="inferred from homology"/>
<organism evidence="12 13">
    <name type="scientific">Aquipseudomonas alcaligenes</name>
    <name type="common">Pseudomonas alcaligenes</name>
    <dbReference type="NCBI Taxonomy" id="43263"/>
    <lineage>
        <taxon>Bacteria</taxon>
        <taxon>Pseudomonadati</taxon>
        <taxon>Pseudomonadota</taxon>
        <taxon>Gammaproteobacteria</taxon>
        <taxon>Pseudomonadales</taxon>
        <taxon>Pseudomonadaceae</taxon>
        <taxon>Aquipseudomonas</taxon>
    </lineage>
</organism>
<evidence type="ECO:0008006" key="14">
    <source>
        <dbReference type="Google" id="ProtNLM"/>
    </source>
</evidence>
<feature type="coiled-coil region" evidence="8">
    <location>
        <begin position="155"/>
        <end position="182"/>
    </location>
</feature>
<evidence type="ECO:0000259" key="10">
    <source>
        <dbReference type="PROSITE" id="PS50111"/>
    </source>
</evidence>
<dbReference type="InterPro" id="IPR003660">
    <property type="entry name" value="HAMP_dom"/>
</dbReference>
<keyword evidence="2 9" id="KW-0812">Transmembrane</keyword>
<keyword evidence="5 7" id="KW-0807">Transducer</keyword>
<dbReference type="InterPro" id="IPR007891">
    <property type="entry name" value="CHASE3"/>
</dbReference>
<comment type="subcellular location">
    <subcellularLocation>
        <location evidence="1">Membrane</location>
    </subcellularLocation>
</comment>
<keyword evidence="3 9" id="KW-1133">Transmembrane helix</keyword>
<keyword evidence="13" id="KW-1185">Reference proteome</keyword>
<keyword evidence="4 9" id="KW-0472">Membrane</keyword>
<dbReference type="Pfam" id="PF00672">
    <property type="entry name" value="HAMP"/>
    <property type="match status" value="3"/>
</dbReference>
<dbReference type="Pfam" id="PF00015">
    <property type="entry name" value="MCPsignal"/>
    <property type="match status" value="1"/>
</dbReference>
<feature type="domain" description="Methyl-accepting transducer" evidence="10">
    <location>
        <begin position="383"/>
        <end position="619"/>
    </location>
</feature>
<comment type="similarity">
    <text evidence="6">Belongs to the methyl-accepting chemotaxis (MCP) protein family.</text>
</comment>
<dbReference type="EMBL" id="LZEU01000001">
    <property type="protein sequence ID" value="MBC9251452.1"/>
    <property type="molecule type" value="Genomic_DNA"/>
</dbReference>
<accession>A0ABR7S336</accession>
<feature type="domain" description="HAMP" evidence="11">
    <location>
        <begin position="208"/>
        <end position="261"/>
    </location>
</feature>
<feature type="domain" description="HAMP" evidence="11">
    <location>
        <begin position="289"/>
        <end position="339"/>
    </location>
</feature>
<dbReference type="SMART" id="SM00283">
    <property type="entry name" value="MA"/>
    <property type="match status" value="1"/>
</dbReference>
<evidence type="ECO:0000259" key="11">
    <source>
        <dbReference type="PROSITE" id="PS50885"/>
    </source>
</evidence>
<dbReference type="Proteomes" id="UP000744555">
    <property type="component" value="Unassembled WGS sequence"/>
</dbReference>
<dbReference type="SUPFAM" id="SSF58104">
    <property type="entry name" value="Methyl-accepting chemotaxis protein (MCP) signaling domain"/>
    <property type="match status" value="1"/>
</dbReference>
<evidence type="ECO:0000256" key="3">
    <source>
        <dbReference type="ARBA" id="ARBA00022989"/>
    </source>
</evidence>
<keyword evidence="8" id="KW-0175">Coiled coil</keyword>